<proteinExistence type="predicted"/>
<keyword evidence="2" id="KW-1185">Reference proteome</keyword>
<protein>
    <recommendedName>
        <fullName evidence="3">CCHC-type domain-containing protein</fullName>
    </recommendedName>
</protein>
<dbReference type="AlphaFoldDB" id="A0ABD2W9R6"/>
<name>A0ABD2W9R6_9HYME</name>
<comment type="caution">
    <text evidence="1">The sequence shown here is derived from an EMBL/GenBank/DDBJ whole genome shotgun (WGS) entry which is preliminary data.</text>
</comment>
<organism evidence="1 2">
    <name type="scientific">Trichogramma kaykai</name>
    <dbReference type="NCBI Taxonomy" id="54128"/>
    <lineage>
        <taxon>Eukaryota</taxon>
        <taxon>Metazoa</taxon>
        <taxon>Ecdysozoa</taxon>
        <taxon>Arthropoda</taxon>
        <taxon>Hexapoda</taxon>
        <taxon>Insecta</taxon>
        <taxon>Pterygota</taxon>
        <taxon>Neoptera</taxon>
        <taxon>Endopterygota</taxon>
        <taxon>Hymenoptera</taxon>
        <taxon>Apocrita</taxon>
        <taxon>Proctotrupomorpha</taxon>
        <taxon>Chalcidoidea</taxon>
        <taxon>Trichogrammatidae</taxon>
        <taxon>Trichogramma</taxon>
    </lineage>
</organism>
<evidence type="ECO:0000313" key="1">
    <source>
        <dbReference type="EMBL" id="KAL3389658.1"/>
    </source>
</evidence>
<dbReference type="Proteomes" id="UP001627154">
    <property type="component" value="Unassembled WGS sequence"/>
</dbReference>
<dbReference type="EMBL" id="JBJJXI010000123">
    <property type="protein sequence ID" value="KAL3389658.1"/>
    <property type="molecule type" value="Genomic_DNA"/>
</dbReference>
<dbReference type="PANTHER" id="PTHR47331:SF5">
    <property type="entry name" value="RIBONUCLEASE H"/>
    <property type="match status" value="1"/>
</dbReference>
<dbReference type="PANTHER" id="PTHR47331">
    <property type="entry name" value="PHD-TYPE DOMAIN-CONTAINING PROTEIN"/>
    <property type="match status" value="1"/>
</dbReference>
<gene>
    <name evidence="1" type="ORF">TKK_015846</name>
</gene>
<evidence type="ECO:0000313" key="2">
    <source>
        <dbReference type="Proteomes" id="UP001627154"/>
    </source>
</evidence>
<accession>A0ABD2W9R6</accession>
<reference evidence="1 2" key="1">
    <citation type="journal article" date="2024" name="bioRxiv">
        <title>A reference genome for Trichogramma kaykai: A tiny desert-dwelling parasitoid wasp with competing sex-ratio distorters.</title>
        <authorList>
            <person name="Culotta J."/>
            <person name="Lindsey A.R."/>
        </authorList>
    </citation>
    <scope>NUCLEOTIDE SEQUENCE [LARGE SCALE GENOMIC DNA]</scope>
    <source>
        <strain evidence="1 2">KSX58</strain>
    </source>
</reference>
<evidence type="ECO:0008006" key="3">
    <source>
        <dbReference type="Google" id="ProtNLM"/>
    </source>
</evidence>
<sequence length="260" mass="29570">MKVLELRFGDSKLLINQLIQQIRDLPDLNVDFSKIVKFATELNNAVSSLAKFSNNGGCLYRDDVVENVIGKFSRSEYDNFIRYSAQQSKSIPALVKMSKFVLKEAELNVEAGVLKQSTDSNRKRVREDERPKVKVALTTTGKSEQEVPHKIRKLAIKCVHCKSENHELENCDDFKTKNSNQRWRIAKNLRICFLCLRGGHIQGNCRANLCIHCGRKHHAVLHFEVNKNVLFLADNSDLRTIEPSCSLTDNVQAINVSDDL</sequence>